<accession>A0A0B8PCM5</accession>
<evidence type="ECO:0000313" key="1">
    <source>
        <dbReference type="EMBL" id="GAM64615.1"/>
    </source>
</evidence>
<evidence type="ECO:0000313" key="2">
    <source>
        <dbReference type="Proteomes" id="UP000031670"/>
    </source>
</evidence>
<reference evidence="1 2" key="1">
    <citation type="submission" date="2015-01" db="EMBL/GenBank/DDBJ databases">
        <title>Vibrio sp. C5 JCM 19232 whole genome shotgun sequence.</title>
        <authorList>
            <person name="Sawabe T."/>
            <person name="Meirelles P."/>
            <person name="Feng G."/>
            <person name="Sayaka M."/>
            <person name="Hattori M."/>
            <person name="Ohkuma M."/>
        </authorList>
    </citation>
    <scope>NUCLEOTIDE SEQUENCE [LARGE SCALE GENOMIC DNA]</scope>
    <source>
        <strain evidence="1 2">JCM19232</strain>
    </source>
</reference>
<proteinExistence type="predicted"/>
<comment type="caution">
    <text evidence="1">The sequence shown here is derived from an EMBL/GenBank/DDBJ whole genome shotgun (WGS) entry which is preliminary data.</text>
</comment>
<gene>
    <name evidence="1" type="ORF">JCM19232_1285</name>
</gene>
<name>A0A0B8PCM5_9VIBR</name>
<dbReference type="EMBL" id="BBSA01000013">
    <property type="protein sequence ID" value="GAM64615.1"/>
    <property type="molecule type" value="Genomic_DNA"/>
</dbReference>
<dbReference type="Proteomes" id="UP000031670">
    <property type="component" value="Unassembled WGS sequence"/>
</dbReference>
<protein>
    <submittedName>
        <fullName evidence="1">Uncharacterized protein</fullName>
    </submittedName>
</protein>
<reference evidence="1 2" key="2">
    <citation type="submission" date="2015-01" db="EMBL/GenBank/DDBJ databases">
        <authorList>
            <consortium name="NBRP consortium"/>
            <person name="Sawabe T."/>
            <person name="Meirelles P."/>
            <person name="Feng G."/>
            <person name="Sayaka M."/>
            <person name="Hattori M."/>
            <person name="Ohkuma M."/>
        </authorList>
    </citation>
    <scope>NUCLEOTIDE SEQUENCE [LARGE SCALE GENOMIC DNA]</scope>
    <source>
        <strain evidence="1 2">JCM19232</strain>
    </source>
</reference>
<sequence>MRHLSSAELEINGKTLVIDFSDWNIADLQKDQFKQLHPEYFKRLGENPKYQWARD</sequence>
<organism evidence="1 2">
    <name type="scientific">Vibrio ishigakensis</name>
    <dbReference type="NCBI Taxonomy" id="1481914"/>
    <lineage>
        <taxon>Bacteria</taxon>
        <taxon>Pseudomonadati</taxon>
        <taxon>Pseudomonadota</taxon>
        <taxon>Gammaproteobacteria</taxon>
        <taxon>Vibrionales</taxon>
        <taxon>Vibrionaceae</taxon>
        <taxon>Vibrio</taxon>
    </lineage>
</organism>
<dbReference type="AlphaFoldDB" id="A0A0B8PCM5"/>